<reference evidence="3" key="1">
    <citation type="journal article" date="2020" name="Stud. Mycol.">
        <title>101 Dothideomycetes genomes: a test case for predicting lifestyles and emergence of pathogens.</title>
        <authorList>
            <person name="Haridas S."/>
            <person name="Albert R."/>
            <person name="Binder M."/>
            <person name="Bloem J."/>
            <person name="Labutti K."/>
            <person name="Salamov A."/>
            <person name="Andreopoulos B."/>
            <person name="Baker S."/>
            <person name="Barry K."/>
            <person name="Bills G."/>
            <person name="Bluhm B."/>
            <person name="Cannon C."/>
            <person name="Castanera R."/>
            <person name="Culley D."/>
            <person name="Daum C."/>
            <person name="Ezra D."/>
            <person name="Gonzalez J."/>
            <person name="Henrissat B."/>
            <person name="Kuo A."/>
            <person name="Liang C."/>
            <person name="Lipzen A."/>
            <person name="Lutzoni F."/>
            <person name="Magnuson J."/>
            <person name="Mondo S."/>
            <person name="Nolan M."/>
            <person name="Ohm R."/>
            <person name="Pangilinan J."/>
            <person name="Park H.-J."/>
            <person name="Ramirez L."/>
            <person name="Alfaro M."/>
            <person name="Sun H."/>
            <person name="Tritt A."/>
            <person name="Yoshinaga Y."/>
            <person name="Zwiers L.-H."/>
            <person name="Turgeon B."/>
            <person name="Goodwin S."/>
            <person name="Spatafora J."/>
            <person name="Crous P."/>
            <person name="Grigoriev I."/>
        </authorList>
    </citation>
    <scope>NUCLEOTIDE SEQUENCE</scope>
    <source>
        <strain evidence="3">CBS 107.79</strain>
    </source>
</reference>
<dbReference type="EMBL" id="ML976688">
    <property type="protein sequence ID" value="KAF1972251.1"/>
    <property type="molecule type" value="Genomic_DNA"/>
</dbReference>
<dbReference type="AlphaFoldDB" id="A0A6A5V4U5"/>
<dbReference type="OrthoDB" id="194358at2759"/>
<sequence>ALAEWACTSEVITAKCFLWRNGSPLQRLSTGLLRSLLYSILIQRPDLIEHAFPSRDWILGMLRRALQHIIDLSEDFSLRYFFMIDGLDEVGTEDKKGSDASSQQDLVDLLESFRAKSTIKLCVSGRPSPIFTRRFCQRSNQYMAIEDLTAHDIQAYIQGELSNNEEFRQIANVDVGYQNLFDEIITTAQGVFMWVHLAVTSLLYGIMFGDRILDLQSRLRHLPQELDVLYLHIIDSIVPFH</sequence>
<dbReference type="Proteomes" id="UP000800036">
    <property type="component" value="Unassembled WGS sequence"/>
</dbReference>
<proteinExistence type="predicted"/>
<dbReference type="InterPro" id="IPR056884">
    <property type="entry name" value="NPHP3-like_N"/>
</dbReference>
<feature type="domain" description="Nephrocystin 3-like N-terminal" evidence="2">
    <location>
        <begin position="14"/>
        <end position="126"/>
    </location>
</feature>
<evidence type="ECO:0000259" key="2">
    <source>
        <dbReference type="Pfam" id="PF24883"/>
    </source>
</evidence>
<gene>
    <name evidence="3" type="ORF">BU23DRAFT_432310</name>
</gene>
<name>A0A6A5V4U5_9PLEO</name>
<accession>A0A6A5V4U5</accession>
<dbReference type="Pfam" id="PF24883">
    <property type="entry name" value="NPHP3_N"/>
    <property type="match status" value="1"/>
</dbReference>
<dbReference type="PANTHER" id="PTHR10039:SF5">
    <property type="entry name" value="NACHT DOMAIN-CONTAINING PROTEIN"/>
    <property type="match status" value="1"/>
</dbReference>
<protein>
    <recommendedName>
        <fullName evidence="2">Nephrocystin 3-like N-terminal domain-containing protein</fullName>
    </recommendedName>
</protein>
<evidence type="ECO:0000256" key="1">
    <source>
        <dbReference type="ARBA" id="ARBA00022737"/>
    </source>
</evidence>
<dbReference type="PANTHER" id="PTHR10039">
    <property type="entry name" value="AMELOGENIN"/>
    <property type="match status" value="1"/>
</dbReference>
<feature type="non-terminal residue" evidence="3">
    <location>
        <position position="1"/>
    </location>
</feature>
<feature type="non-terminal residue" evidence="3">
    <location>
        <position position="241"/>
    </location>
</feature>
<keyword evidence="4" id="KW-1185">Reference proteome</keyword>
<keyword evidence="1" id="KW-0677">Repeat</keyword>
<evidence type="ECO:0000313" key="4">
    <source>
        <dbReference type="Proteomes" id="UP000800036"/>
    </source>
</evidence>
<organism evidence="3 4">
    <name type="scientific">Bimuria novae-zelandiae CBS 107.79</name>
    <dbReference type="NCBI Taxonomy" id="1447943"/>
    <lineage>
        <taxon>Eukaryota</taxon>
        <taxon>Fungi</taxon>
        <taxon>Dikarya</taxon>
        <taxon>Ascomycota</taxon>
        <taxon>Pezizomycotina</taxon>
        <taxon>Dothideomycetes</taxon>
        <taxon>Pleosporomycetidae</taxon>
        <taxon>Pleosporales</taxon>
        <taxon>Massarineae</taxon>
        <taxon>Didymosphaeriaceae</taxon>
        <taxon>Bimuria</taxon>
    </lineage>
</organism>
<evidence type="ECO:0000313" key="3">
    <source>
        <dbReference type="EMBL" id="KAF1972251.1"/>
    </source>
</evidence>